<organism evidence="2 3">
    <name type="scientific">Hymenobacter arizonensis</name>
    <name type="common">Siccationidurans arizonensis</name>
    <dbReference type="NCBI Taxonomy" id="1227077"/>
    <lineage>
        <taxon>Bacteria</taxon>
        <taxon>Pseudomonadati</taxon>
        <taxon>Bacteroidota</taxon>
        <taxon>Cytophagia</taxon>
        <taxon>Cytophagales</taxon>
        <taxon>Hymenobacteraceae</taxon>
        <taxon>Hymenobacter</taxon>
    </lineage>
</organism>
<evidence type="ECO:0000313" key="2">
    <source>
        <dbReference type="EMBL" id="SFP95941.1"/>
    </source>
</evidence>
<accession>A0A1I5UKU9</accession>
<reference evidence="3" key="1">
    <citation type="submission" date="2016-10" db="EMBL/GenBank/DDBJ databases">
        <authorList>
            <person name="Varghese N."/>
            <person name="Submissions S."/>
        </authorList>
    </citation>
    <scope>NUCLEOTIDE SEQUENCE [LARGE SCALE GENOMIC DNA]</scope>
    <source>
        <strain evidence="3">OR362-8,ATCC BAA-1266,JCM 13504</strain>
    </source>
</reference>
<protein>
    <submittedName>
        <fullName evidence="2">Uncharacterized protein</fullName>
    </submittedName>
</protein>
<feature type="compositionally biased region" description="Basic and acidic residues" evidence="1">
    <location>
        <begin position="13"/>
        <end position="24"/>
    </location>
</feature>
<sequence>MIFAHAAAGCENRAPREGPADRRGRIAGPGRRAAPNSPPPPNAERKLTKVCSPNATHSAS</sequence>
<name>A0A1I5UKU9_HYMAR</name>
<feature type="compositionally biased region" description="Polar residues" evidence="1">
    <location>
        <begin position="51"/>
        <end position="60"/>
    </location>
</feature>
<evidence type="ECO:0000313" key="3">
    <source>
        <dbReference type="Proteomes" id="UP000199029"/>
    </source>
</evidence>
<gene>
    <name evidence="2" type="ORF">SAMN04515668_0969</name>
</gene>
<dbReference type="AlphaFoldDB" id="A0A1I5UKU9"/>
<feature type="compositionally biased region" description="Low complexity" evidence="1">
    <location>
        <begin position="26"/>
        <end position="35"/>
    </location>
</feature>
<dbReference type="Proteomes" id="UP000199029">
    <property type="component" value="Unassembled WGS sequence"/>
</dbReference>
<dbReference type="EMBL" id="FOXS01000001">
    <property type="protein sequence ID" value="SFP95941.1"/>
    <property type="molecule type" value="Genomic_DNA"/>
</dbReference>
<keyword evidence="3" id="KW-1185">Reference proteome</keyword>
<dbReference type="STRING" id="1227077.SAMN04515668_0969"/>
<feature type="region of interest" description="Disordered" evidence="1">
    <location>
        <begin position="1"/>
        <end position="60"/>
    </location>
</feature>
<evidence type="ECO:0000256" key="1">
    <source>
        <dbReference type="SAM" id="MobiDB-lite"/>
    </source>
</evidence>
<proteinExistence type="predicted"/>